<evidence type="ECO:0000256" key="1">
    <source>
        <dbReference type="SAM" id="MobiDB-lite"/>
    </source>
</evidence>
<dbReference type="EMBL" id="AM114193">
    <property type="protein sequence ID" value="CAJ36803.1"/>
    <property type="molecule type" value="Genomic_DNA"/>
</dbReference>
<sequence>MRGGCLVNNRAVPAADHSTRQQIRLHIRYQRSFCSQPPSEEAAQLVLIVWKRGSAPGHVPGCQRGLDRATFSRQEAPGEFSGCTRGGKSHPFSGFEVRNSSLT</sequence>
<keyword evidence="3" id="KW-1185">Reference proteome</keyword>
<dbReference type="KEGG" id="rci:RCIA126"/>
<evidence type="ECO:0000313" key="3">
    <source>
        <dbReference type="Proteomes" id="UP000000663"/>
    </source>
</evidence>
<evidence type="ECO:0000313" key="2">
    <source>
        <dbReference type="EMBL" id="CAJ36803.1"/>
    </source>
</evidence>
<protein>
    <submittedName>
        <fullName evidence="2">Uncharacterized protein</fullName>
    </submittedName>
</protein>
<name>Q0W490_METAR</name>
<dbReference type="AlphaFoldDB" id="Q0W490"/>
<accession>Q0W490</accession>
<dbReference type="Proteomes" id="UP000000663">
    <property type="component" value="Chromosome"/>
</dbReference>
<dbReference type="STRING" id="351160.RCIA126"/>
<gene>
    <name evidence="2" type="ORF">RCIA126</name>
</gene>
<organism evidence="2 3">
    <name type="scientific">Methanocella arvoryzae (strain DSM 22066 / NBRC 105507 / MRE50)</name>
    <dbReference type="NCBI Taxonomy" id="351160"/>
    <lineage>
        <taxon>Archaea</taxon>
        <taxon>Methanobacteriati</taxon>
        <taxon>Methanobacteriota</taxon>
        <taxon>Stenosarchaea group</taxon>
        <taxon>Methanomicrobia</taxon>
        <taxon>Methanocellales</taxon>
        <taxon>Methanocellaceae</taxon>
        <taxon>Methanocella</taxon>
    </lineage>
</organism>
<feature type="region of interest" description="Disordered" evidence="1">
    <location>
        <begin position="76"/>
        <end position="103"/>
    </location>
</feature>
<reference evidence="2 3" key="1">
    <citation type="journal article" date="2006" name="Science">
        <title>Genome of rice cluster I archaea -- the key methane producers in the rice rhizosphere.</title>
        <authorList>
            <person name="Erkel C."/>
            <person name="Kube M."/>
            <person name="Reinhardt R."/>
            <person name="Liesack W."/>
        </authorList>
    </citation>
    <scope>NUCLEOTIDE SEQUENCE [LARGE SCALE GENOMIC DNA]</scope>
    <source>
        <strain evidence="3">DSM 22066 / NBRC 105507 / MRE50</strain>
    </source>
</reference>
<proteinExistence type="predicted"/>